<organism evidence="1 2">
    <name type="scientific">Stylosanthes scabra</name>
    <dbReference type="NCBI Taxonomy" id="79078"/>
    <lineage>
        <taxon>Eukaryota</taxon>
        <taxon>Viridiplantae</taxon>
        <taxon>Streptophyta</taxon>
        <taxon>Embryophyta</taxon>
        <taxon>Tracheophyta</taxon>
        <taxon>Spermatophyta</taxon>
        <taxon>Magnoliopsida</taxon>
        <taxon>eudicotyledons</taxon>
        <taxon>Gunneridae</taxon>
        <taxon>Pentapetalae</taxon>
        <taxon>rosids</taxon>
        <taxon>fabids</taxon>
        <taxon>Fabales</taxon>
        <taxon>Fabaceae</taxon>
        <taxon>Papilionoideae</taxon>
        <taxon>50 kb inversion clade</taxon>
        <taxon>dalbergioids sensu lato</taxon>
        <taxon>Dalbergieae</taxon>
        <taxon>Pterocarpus clade</taxon>
        <taxon>Stylosanthes</taxon>
    </lineage>
</organism>
<reference evidence="1 2" key="1">
    <citation type="journal article" date="2023" name="Plants (Basel)">
        <title>Bridging the Gap: Combining Genomics and Transcriptomics Approaches to Understand Stylosanthes scabra, an Orphan Legume from the Brazilian Caatinga.</title>
        <authorList>
            <person name="Ferreira-Neto J.R.C."/>
            <person name="da Silva M.D."/>
            <person name="Binneck E."/>
            <person name="de Melo N.F."/>
            <person name="da Silva R.H."/>
            <person name="de Melo A.L.T.M."/>
            <person name="Pandolfi V."/>
            <person name="Bustamante F.O."/>
            <person name="Brasileiro-Vidal A.C."/>
            <person name="Benko-Iseppon A.M."/>
        </authorList>
    </citation>
    <scope>NUCLEOTIDE SEQUENCE [LARGE SCALE GENOMIC DNA]</scope>
    <source>
        <tissue evidence="1">Leaves</tissue>
    </source>
</reference>
<accession>A0ABU6YSG0</accession>
<comment type="caution">
    <text evidence="1">The sequence shown here is derived from an EMBL/GenBank/DDBJ whole genome shotgun (WGS) entry which is preliminary data.</text>
</comment>
<gene>
    <name evidence="1" type="ORF">PIB30_082881</name>
</gene>
<dbReference type="Proteomes" id="UP001341840">
    <property type="component" value="Unassembled WGS sequence"/>
</dbReference>
<protein>
    <submittedName>
        <fullName evidence="1">Uncharacterized protein</fullName>
    </submittedName>
</protein>
<sequence length="147" mass="16185">MPFGCGSQSLKRVLIHYYETSKSLSEPTTFSTYDASAKNYYGWSHRILVVPSSSSKCKVLILVVLQLCILIGSNSASHLRVGQRNKMGNVSSRVDCLSAPDDYSEEVQAWFLTSEFCGNPEATHTALLGTFRSSLADLEELVRISSP</sequence>
<dbReference type="EMBL" id="JASCZI010242946">
    <property type="protein sequence ID" value="MED6212396.1"/>
    <property type="molecule type" value="Genomic_DNA"/>
</dbReference>
<evidence type="ECO:0000313" key="1">
    <source>
        <dbReference type="EMBL" id="MED6212396.1"/>
    </source>
</evidence>
<proteinExistence type="predicted"/>
<evidence type="ECO:0000313" key="2">
    <source>
        <dbReference type="Proteomes" id="UP001341840"/>
    </source>
</evidence>
<keyword evidence="2" id="KW-1185">Reference proteome</keyword>
<name>A0ABU6YSG0_9FABA</name>